<sequence>MNKLGQFITTVVIGGFAVFLAALIVLPMVRTADAETKEPSTVAQSLSAYPKNLDFAMFIPQDVYGQEWGAVAAVCPGATEDQLKKGGVETKNLNIDFADGAVPDDVNYILLASQTGEFKAEKLPRAQVDLCDGLLQQLKSPEAAKQDIPPLLPFQQGQPLQFIRDTQDYVDQMGKNNPDYVDTDWHLAG</sequence>
<dbReference type="Proteomes" id="UP001203579">
    <property type="component" value="Unassembled WGS sequence"/>
</dbReference>
<dbReference type="RefSeq" id="WP_250224575.1">
    <property type="nucleotide sequence ID" value="NZ_JAMFTR010000009.1"/>
</dbReference>
<organism evidence="1 2">
    <name type="scientific">Corynebacterium intestinale</name>
    <dbReference type="NCBI Taxonomy" id="2943492"/>
    <lineage>
        <taxon>Bacteria</taxon>
        <taxon>Bacillati</taxon>
        <taxon>Actinomycetota</taxon>
        <taxon>Actinomycetes</taxon>
        <taxon>Mycobacteriales</taxon>
        <taxon>Corynebacteriaceae</taxon>
        <taxon>Corynebacterium</taxon>
    </lineage>
</organism>
<comment type="caution">
    <text evidence="1">The sequence shown here is derived from an EMBL/GenBank/DDBJ whole genome shotgun (WGS) entry which is preliminary data.</text>
</comment>
<evidence type="ECO:0008006" key="3">
    <source>
        <dbReference type="Google" id="ProtNLM"/>
    </source>
</evidence>
<proteinExistence type="predicted"/>
<dbReference type="EMBL" id="JAMKFF010000009">
    <property type="protein sequence ID" value="MCL8494458.1"/>
    <property type="molecule type" value="Genomic_DNA"/>
</dbReference>
<protein>
    <recommendedName>
        <fullName evidence="3">Secreted protein</fullName>
    </recommendedName>
</protein>
<reference evidence="1 2" key="1">
    <citation type="submission" date="2022-05" db="EMBL/GenBank/DDBJ databases">
        <title>Corynebacterium sp. B5-R-101 sp. nov., isolated from human feces.</title>
        <authorList>
            <person name="Shamsuzzaman M."/>
            <person name="Dahal R.H."/>
        </authorList>
    </citation>
    <scope>NUCLEOTIDE SEQUENCE [LARGE SCALE GENOMIC DNA]</scope>
    <source>
        <strain evidence="1 2">B5-R-101</strain>
    </source>
</reference>
<gene>
    <name evidence="1" type="ORF">M5J06_10015</name>
</gene>
<keyword evidence="2" id="KW-1185">Reference proteome</keyword>
<name>A0ABT0TBK8_9CORY</name>
<evidence type="ECO:0000313" key="1">
    <source>
        <dbReference type="EMBL" id="MCL8494458.1"/>
    </source>
</evidence>
<evidence type="ECO:0000313" key="2">
    <source>
        <dbReference type="Proteomes" id="UP001203579"/>
    </source>
</evidence>
<accession>A0ABT0TBK8</accession>